<dbReference type="Proteomes" id="UP000030081">
    <property type="component" value="Plasmid p380"/>
</dbReference>
<evidence type="ECO:0000313" key="3">
    <source>
        <dbReference type="Proteomes" id="UP000030081"/>
    </source>
</evidence>
<dbReference type="EMBL" id="CP009619">
    <property type="protein sequence ID" value="AIW22723.1"/>
    <property type="molecule type" value="Genomic_DNA"/>
</dbReference>
<feature type="chain" id="PRO_5042993255" description="DUF4412 domain-containing protein" evidence="1">
    <location>
        <begin position="26"/>
        <end position="275"/>
    </location>
</feature>
<keyword evidence="2" id="KW-0614">Plasmid</keyword>
<keyword evidence="1" id="KW-0732">Signal</keyword>
<protein>
    <recommendedName>
        <fullName evidence="4">DUF4412 domain-containing protein</fullName>
    </recommendedName>
</protein>
<dbReference type="KEGG" id="vcy:IX92_27120"/>
<geneLocation type="plasmid" evidence="2 3">
    <name>p380</name>
</geneLocation>
<reference evidence="2 3" key="1">
    <citation type="submission" date="2014-10" db="EMBL/GenBank/DDBJ databases">
        <title>The Complete Genome Sequence for the Shellfish Pathogen Vibrio coralliilyticus RE98 Isolated from a Shellfish Hatchery.</title>
        <authorList>
            <person name="Richards G.P."/>
            <person name="Bono J.L."/>
            <person name="Watson M.A."/>
            <person name="Needleman D.S."/>
        </authorList>
    </citation>
    <scope>NUCLEOTIDE SEQUENCE [LARGE SCALE GENOMIC DNA]</scope>
    <source>
        <strain evidence="2 3">RE98</strain>
        <plasmid evidence="2 3">p380</plasmid>
    </source>
</reference>
<dbReference type="RefSeq" id="WP_043011544.1">
    <property type="nucleotide sequence ID" value="NZ_CP009619.1"/>
</dbReference>
<evidence type="ECO:0000313" key="2">
    <source>
        <dbReference type="EMBL" id="AIW22723.1"/>
    </source>
</evidence>
<gene>
    <name evidence="2" type="ORF">IX92_27120</name>
</gene>
<name>A0AAN0SKR0_9VIBR</name>
<accession>A0AAN0SKR0</accession>
<proteinExistence type="predicted"/>
<sequence>MNRINTALTALALALAASVSGNALADDPLSESVANSREQKLTDFFSITANADWTAKLPETGGMVLTKLKNGNYVAMGSNMRYAFEVKRVVNIMNGEEVLDLKTANDLWLVYPEQVQKMPLPMFRYGPDKPKADITIMAPVQDDKASKSTVEFVKEHMDKFTIDVILMATTNKVAGNSVAHLMCAMDRKLAKERYLDMKFPIKEDVSTHLEQNPQCNVDDIISTFTLQRMYNVKTYPFTYNSHGATVAGLPENLEQFLDFKPENLASIQGLDWSKN</sequence>
<feature type="signal peptide" evidence="1">
    <location>
        <begin position="1"/>
        <end position="25"/>
    </location>
</feature>
<evidence type="ECO:0008006" key="4">
    <source>
        <dbReference type="Google" id="ProtNLM"/>
    </source>
</evidence>
<keyword evidence="3" id="KW-1185">Reference proteome</keyword>
<dbReference type="Gene3D" id="3.40.30.10">
    <property type="entry name" value="Glutaredoxin"/>
    <property type="match status" value="1"/>
</dbReference>
<organism evidence="2 3">
    <name type="scientific">Vibrio coralliilyticus</name>
    <dbReference type="NCBI Taxonomy" id="190893"/>
    <lineage>
        <taxon>Bacteria</taxon>
        <taxon>Pseudomonadati</taxon>
        <taxon>Pseudomonadota</taxon>
        <taxon>Gammaproteobacteria</taxon>
        <taxon>Vibrionales</taxon>
        <taxon>Vibrionaceae</taxon>
        <taxon>Vibrio</taxon>
    </lineage>
</organism>
<dbReference type="AlphaFoldDB" id="A0AAN0SKR0"/>
<evidence type="ECO:0000256" key="1">
    <source>
        <dbReference type="SAM" id="SignalP"/>
    </source>
</evidence>